<dbReference type="SMART" id="SM00886">
    <property type="entry name" value="Dabb"/>
    <property type="match status" value="1"/>
</dbReference>
<dbReference type="PANTHER" id="PTHR37832">
    <property type="entry name" value="BLL2683 PROTEIN"/>
    <property type="match status" value="1"/>
</dbReference>
<dbReference type="RefSeq" id="WP_330171177.1">
    <property type="nucleotide sequence ID" value="NZ_CP137080.1"/>
</dbReference>
<evidence type="ECO:0000313" key="3">
    <source>
        <dbReference type="Proteomes" id="UP001329313"/>
    </source>
</evidence>
<proteinExistence type="predicted"/>
<gene>
    <name evidence="2" type="ORF">RYJ27_02365</name>
</gene>
<dbReference type="InterPro" id="IPR013097">
    <property type="entry name" value="Dabb"/>
</dbReference>
<dbReference type="PANTHER" id="PTHR37832:SF1">
    <property type="entry name" value="STRESS-RESPONSE A_B BARREL DOMAIN-CONTAINING PROTEIN"/>
    <property type="match status" value="1"/>
</dbReference>
<dbReference type="AlphaFoldDB" id="A0AAU0MI13"/>
<dbReference type="PROSITE" id="PS51502">
    <property type="entry name" value="S_R_A_B_BARREL"/>
    <property type="match status" value="1"/>
</dbReference>
<dbReference type="KEGG" id="mliy:RYJ27_02365"/>
<dbReference type="Proteomes" id="UP001329313">
    <property type="component" value="Chromosome"/>
</dbReference>
<dbReference type="Pfam" id="PF07876">
    <property type="entry name" value="Dabb"/>
    <property type="match status" value="1"/>
</dbReference>
<dbReference type="SUPFAM" id="SSF54909">
    <property type="entry name" value="Dimeric alpha+beta barrel"/>
    <property type="match status" value="1"/>
</dbReference>
<feature type="domain" description="Stress-response A/B barrel" evidence="1">
    <location>
        <begin position="3"/>
        <end position="98"/>
    </location>
</feature>
<accession>A0AAU0MI13</accession>
<keyword evidence="3" id="KW-1185">Reference proteome</keyword>
<sequence length="100" mass="10899">MSLRHIVMLTLSAQDEQQRAADAAEIKTQLEALVGLVPSLRAMSVGVNSLYPEENWDVVLIADFDDAEGLAAYVTHPAHVAAAEVIARVRRDRAAVDFEV</sequence>
<protein>
    <submittedName>
        <fullName evidence="2">Dabb family protein</fullName>
    </submittedName>
</protein>
<dbReference type="Gene3D" id="3.30.70.100">
    <property type="match status" value="1"/>
</dbReference>
<evidence type="ECO:0000259" key="1">
    <source>
        <dbReference type="PROSITE" id="PS51502"/>
    </source>
</evidence>
<dbReference type="InterPro" id="IPR011008">
    <property type="entry name" value="Dimeric_a/b-barrel"/>
</dbReference>
<evidence type="ECO:0000313" key="2">
    <source>
        <dbReference type="EMBL" id="WOQ70087.1"/>
    </source>
</evidence>
<name>A0AAU0MI13_9MICO</name>
<reference evidence="2 3" key="1">
    <citation type="submission" date="2023-10" db="EMBL/GenBank/DDBJ databases">
        <title>Y20.</title>
        <authorList>
            <person name="Zhang G."/>
            <person name="Ding Y."/>
        </authorList>
    </citation>
    <scope>NUCLEOTIDE SEQUENCE [LARGE SCALE GENOMIC DNA]</scope>
    <source>
        <strain evidence="2 3">Y20</strain>
    </source>
</reference>
<dbReference type="EMBL" id="CP137080">
    <property type="protein sequence ID" value="WOQ70087.1"/>
    <property type="molecule type" value="Genomic_DNA"/>
</dbReference>
<organism evidence="2 3">
    <name type="scientific">Microbacterium limosum</name>
    <dbReference type="NCBI Taxonomy" id="3079935"/>
    <lineage>
        <taxon>Bacteria</taxon>
        <taxon>Bacillati</taxon>
        <taxon>Actinomycetota</taxon>
        <taxon>Actinomycetes</taxon>
        <taxon>Micrococcales</taxon>
        <taxon>Microbacteriaceae</taxon>
        <taxon>Microbacterium</taxon>
    </lineage>
</organism>